<feature type="transmembrane region" description="Helical" evidence="9">
    <location>
        <begin position="46"/>
        <end position="64"/>
    </location>
</feature>
<comment type="similarity">
    <text evidence="8">Belongs to the auxin efflux carrier (TC 2.A.69.2) family.</text>
</comment>
<evidence type="ECO:0000313" key="10">
    <source>
        <dbReference type="EMBL" id="GMI20709.1"/>
    </source>
</evidence>
<accession>A0ABQ6M6W8</accession>
<comment type="subcellular location">
    <subcellularLocation>
        <location evidence="2">Endomembrane system</location>
    </subcellularLocation>
    <subcellularLocation>
        <location evidence="1">Membrane</location>
        <topology evidence="1">Multi-pass membrane protein</topology>
    </subcellularLocation>
</comment>
<evidence type="ECO:0000256" key="7">
    <source>
        <dbReference type="ARBA" id="ARBA00025100"/>
    </source>
</evidence>
<gene>
    <name evidence="10" type="ORF">TeGR_g13721</name>
</gene>
<dbReference type="PANTHER" id="PTHR31651">
    <property type="match status" value="1"/>
</dbReference>
<feature type="transmembrane region" description="Helical" evidence="9">
    <location>
        <begin position="161"/>
        <end position="180"/>
    </location>
</feature>
<feature type="transmembrane region" description="Helical" evidence="9">
    <location>
        <begin position="229"/>
        <end position="248"/>
    </location>
</feature>
<feature type="transmembrane region" description="Helical" evidence="9">
    <location>
        <begin position="6"/>
        <end position="25"/>
    </location>
</feature>
<comment type="caution">
    <text evidence="10">The sequence shown here is derived from an EMBL/GenBank/DDBJ whole genome shotgun (WGS) entry which is preliminary data.</text>
</comment>
<evidence type="ECO:0000256" key="5">
    <source>
        <dbReference type="ARBA" id="ARBA00022989"/>
    </source>
</evidence>
<feature type="transmembrane region" description="Helical" evidence="9">
    <location>
        <begin position="84"/>
        <end position="105"/>
    </location>
</feature>
<reference evidence="10 11" key="1">
    <citation type="journal article" date="2023" name="Commun. Biol.">
        <title>Genome analysis of Parmales, the sister group of diatoms, reveals the evolutionary specialization of diatoms from phago-mixotrophs to photoautotrophs.</title>
        <authorList>
            <person name="Ban H."/>
            <person name="Sato S."/>
            <person name="Yoshikawa S."/>
            <person name="Yamada K."/>
            <person name="Nakamura Y."/>
            <person name="Ichinomiya M."/>
            <person name="Sato N."/>
            <person name="Blanc-Mathieu R."/>
            <person name="Endo H."/>
            <person name="Kuwata A."/>
            <person name="Ogata H."/>
        </authorList>
    </citation>
    <scope>NUCLEOTIDE SEQUENCE [LARGE SCALE GENOMIC DNA]</scope>
</reference>
<feature type="transmembrane region" description="Helical" evidence="9">
    <location>
        <begin position="316"/>
        <end position="337"/>
    </location>
</feature>
<dbReference type="Proteomes" id="UP001165060">
    <property type="component" value="Unassembled WGS sequence"/>
</dbReference>
<proteinExistence type="inferred from homology"/>
<organism evidence="10 11">
    <name type="scientific">Tetraparma gracilis</name>
    <dbReference type="NCBI Taxonomy" id="2962635"/>
    <lineage>
        <taxon>Eukaryota</taxon>
        <taxon>Sar</taxon>
        <taxon>Stramenopiles</taxon>
        <taxon>Ochrophyta</taxon>
        <taxon>Bolidophyceae</taxon>
        <taxon>Parmales</taxon>
        <taxon>Triparmaceae</taxon>
        <taxon>Tetraparma</taxon>
    </lineage>
</organism>
<feature type="transmembrane region" description="Helical" evidence="9">
    <location>
        <begin position="386"/>
        <end position="407"/>
    </location>
</feature>
<evidence type="ECO:0000256" key="3">
    <source>
        <dbReference type="ARBA" id="ARBA00022448"/>
    </source>
</evidence>
<dbReference type="InterPro" id="IPR004776">
    <property type="entry name" value="Mem_transp_PIN-like"/>
</dbReference>
<evidence type="ECO:0000256" key="9">
    <source>
        <dbReference type="SAM" id="Phobius"/>
    </source>
</evidence>
<comment type="function">
    <text evidence="7">Involved in cellular auxin homeostasis by regulating auxin metabolism. Regulates intracellular auxin accumulation at the endoplasmic reticulum and thus auxin availability for nuclear auxin signaling.</text>
</comment>
<dbReference type="PANTHER" id="PTHR31651:SF33">
    <property type="entry name" value="PROTEIN PIN-LIKES 1"/>
    <property type="match status" value="1"/>
</dbReference>
<keyword evidence="5 9" id="KW-1133">Transmembrane helix</keyword>
<name>A0ABQ6M6W8_9STRA</name>
<sequence>MPLPLLPLFLSSLSAVWKSAFIVLIGFSLEKFGNYDASLRRGISKIVVTAGMPSLLFCKVSLSIGNARAVGGFPEIAKHLWLPAYSLVVILLGLLCKTLAFRLYLLLRPKAIAPNSVLAFSAIFSATVAFPNSGAMPFALISSLCATSSDLLTGTSPDECAAAGIASVSLYIAALSPVMWATQPRLFKQIASADALSDIELSPPSLSAPPPSPPPASLKSRLLSIPPPVSATLLAIFLASTGLARFYIVPGLPLYAAVFAPLDFFGDVSVPLALAGLGAAIASTSSKAKQDPALLSPLSTPSPPSVAPTPPIPPSLMLLIVSSRLLFVPAFSFPLTLLLHRAFFPHDKLLAAVLLIESTSPCAFQLMTMCQLFSPQTEGALSKVYLFMYGAGGLTMLLWITLALKLLS</sequence>
<keyword evidence="11" id="KW-1185">Reference proteome</keyword>
<feature type="transmembrane region" description="Helical" evidence="9">
    <location>
        <begin position="117"/>
        <end position="141"/>
    </location>
</feature>
<dbReference type="Pfam" id="PF03547">
    <property type="entry name" value="Mem_trans"/>
    <property type="match status" value="1"/>
</dbReference>
<evidence type="ECO:0000256" key="6">
    <source>
        <dbReference type="ARBA" id="ARBA00023136"/>
    </source>
</evidence>
<keyword evidence="3" id="KW-0813">Transport</keyword>
<evidence type="ECO:0000313" key="11">
    <source>
        <dbReference type="Proteomes" id="UP001165060"/>
    </source>
</evidence>
<evidence type="ECO:0008006" key="12">
    <source>
        <dbReference type="Google" id="ProtNLM"/>
    </source>
</evidence>
<dbReference type="EMBL" id="BRYB01002506">
    <property type="protein sequence ID" value="GMI20709.1"/>
    <property type="molecule type" value="Genomic_DNA"/>
</dbReference>
<dbReference type="InterPro" id="IPR045033">
    <property type="entry name" value="PILS1/3/4/5/7"/>
</dbReference>
<evidence type="ECO:0000256" key="2">
    <source>
        <dbReference type="ARBA" id="ARBA00004308"/>
    </source>
</evidence>
<keyword evidence="4 9" id="KW-0812">Transmembrane</keyword>
<evidence type="ECO:0000256" key="4">
    <source>
        <dbReference type="ARBA" id="ARBA00022692"/>
    </source>
</evidence>
<evidence type="ECO:0000256" key="8">
    <source>
        <dbReference type="ARBA" id="ARBA00025752"/>
    </source>
</evidence>
<evidence type="ECO:0000256" key="1">
    <source>
        <dbReference type="ARBA" id="ARBA00004141"/>
    </source>
</evidence>
<protein>
    <recommendedName>
        <fullName evidence="12">Auxin efflux carrier</fullName>
    </recommendedName>
</protein>
<keyword evidence="6 9" id="KW-0472">Membrane</keyword>